<feature type="non-terminal residue" evidence="2">
    <location>
        <position position="284"/>
    </location>
</feature>
<dbReference type="PANTHER" id="PTHR10622">
    <property type="entry name" value="HET DOMAIN-CONTAINING PROTEIN"/>
    <property type="match status" value="1"/>
</dbReference>
<dbReference type="Pfam" id="PF06985">
    <property type="entry name" value="HET"/>
    <property type="match status" value="1"/>
</dbReference>
<name>A0A6A6DSQ2_9PEZI</name>
<evidence type="ECO:0000313" key="3">
    <source>
        <dbReference type="Proteomes" id="UP000800200"/>
    </source>
</evidence>
<evidence type="ECO:0000313" key="2">
    <source>
        <dbReference type="EMBL" id="KAF2180990.1"/>
    </source>
</evidence>
<organism evidence="2 3">
    <name type="scientific">Zopfia rhizophila CBS 207.26</name>
    <dbReference type="NCBI Taxonomy" id="1314779"/>
    <lineage>
        <taxon>Eukaryota</taxon>
        <taxon>Fungi</taxon>
        <taxon>Dikarya</taxon>
        <taxon>Ascomycota</taxon>
        <taxon>Pezizomycotina</taxon>
        <taxon>Dothideomycetes</taxon>
        <taxon>Dothideomycetes incertae sedis</taxon>
        <taxon>Zopfiaceae</taxon>
        <taxon>Zopfia</taxon>
    </lineage>
</organism>
<feature type="domain" description="Heterokaryon incompatibility" evidence="1">
    <location>
        <begin position="23"/>
        <end position="117"/>
    </location>
</feature>
<reference evidence="2" key="1">
    <citation type="journal article" date="2020" name="Stud. Mycol.">
        <title>101 Dothideomycetes genomes: a test case for predicting lifestyles and emergence of pathogens.</title>
        <authorList>
            <person name="Haridas S."/>
            <person name="Albert R."/>
            <person name="Binder M."/>
            <person name="Bloem J."/>
            <person name="Labutti K."/>
            <person name="Salamov A."/>
            <person name="Andreopoulos B."/>
            <person name="Baker S."/>
            <person name="Barry K."/>
            <person name="Bills G."/>
            <person name="Bluhm B."/>
            <person name="Cannon C."/>
            <person name="Castanera R."/>
            <person name="Culley D."/>
            <person name="Daum C."/>
            <person name="Ezra D."/>
            <person name="Gonzalez J."/>
            <person name="Henrissat B."/>
            <person name="Kuo A."/>
            <person name="Liang C."/>
            <person name="Lipzen A."/>
            <person name="Lutzoni F."/>
            <person name="Magnuson J."/>
            <person name="Mondo S."/>
            <person name="Nolan M."/>
            <person name="Ohm R."/>
            <person name="Pangilinan J."/>
            <person name="Park H.-J."/>
            <person name="Ramirez L."/>
            <person name="Alfaro M."/>
            <person name="Sun H."/>
            <person name="Tritt A."/>
            <person name="Yoshinaga Y."/>
            <person name="Zwiers L.-H."/>
            <person name="Turgeon B."/>
            <person name="Goodwin S."/>
            <person name="Spatafora J."/>
            <person name="Crous P."/>
            <person name="Grigoriev I."/>
        </authorList>
    </citation>
    <scope>NUCLEOTIDE SEQUENCE</scope>
    <source>
        <strain evidence="2">CBS 207.26</strain>
    </source>
</reference>
<keyword evidence="3" id="KW-1185">Reference proteome</keyword>
<protein>
    <submittedName>
        <fullName evidence="2">HET-domain-containing protein</fullName>
    </submittedName>
</protein>
<sequence length="284" mass="31973">MSIRLIDTFTLSLNSFLGDIPPYAILSHTWMDEEISFQDMLAIENDPHHPASEKSGYAKVVATCRQASRKGIGYAWVDTCCIDKTSSSELSEAVNSMYQWYWNAEVCFALLADLADTTALEIALPKCRWFTRGWCLQELIAPKAVEFYDSRWNCIGVKVDSTALLSSITHIDEQVLVERSQIEKIPVGRRMSWAAKRKTTQLEDIAYCLLGIFNVHMPMLYGEGSRAFMRLQEEIVKTSNDLSLFAFSGRPRHGSYWTPAYGVPEPYCDLFAGSPEDFAGCGSL</sequence>
<dbReference type="AlphaFoldDB" id="A0A6A6DSQ2"/>
<proteinExistence type="predicted"/>
<dbReference type="OrthoDB" id="20872at2759"/>
<evidence type="ECO:0000259" key="1">
    <source>
        <dbReference type="Pfam" id="PF06985"/>
    </source>
</evidence>
<gene>
    <name evidence="2" type="ORF">K469DRAFT_590946</name>
</gene>
<dbReference type="EMBL" id="ML994655">
    <property type="protein sequence ID" value="KAF2180990.1"/>
    <property type="molecule type" value="Genomic_DNA"/>
</dbReference>
<dbReference type="PANTHER" id="PTHR10622:SF12">
    <property type="entry name" value="HET DOMAIN-CONTAINING PROTEIN"/>
    <property type="match status" value="1"/>
</dbReference>
<dbReference type="Proteomes" id="UP000800200">
    <property type="component" value="Unassembled WGS sequence"/>
</dbReference>
<dbReference type="InterPro" id="IPR010730">
    <property type="entry name" value="HET"/>
</dbReference>
<accession>A0A6A6DSQ2</accession>